<protein>
    <submittedName>
        <fullName evidence="3">Uncharacterized protein</fullName>
    </submittedName>
</protein>
<accession>A0A917MNA6</accession>
<evidence type="ECO:0000256" key="2">
    <source>
        <dbReference type="SAM" id="Phobius"/>
    </source>
</evidence>
<keyword evidence="2" id="KW-1133">Transmembrane helix</keyword>
<feature type="compositionally biased region" description="Polar residues" evidence="1">
    <location>
        <begin position="493"/>
        <end position="503"/>
    </location>
</feature>
<organism evidence="3 4">
    <name type="scientific">Microbacterium album</name>
    <dbReference type="NCBI Taxonomy" id="2053191"/>
    <lineage>
        <taxon>Bacteria</taxon>
        <taxon>Bacillati</taxon>
        <taxon>Actinomycetota</taxon>
        <taxon>Actinomycetes</taxon>
        <taxon>Micrococcales</taxon>
        <taxon>Microbacteriaceae</taxon>
        <taxon>Microbacterium</taxon>
    </lineage>
</organism>
<reference evidence="3" key="2">
    <citation type="submission" date="2020-09" db="EMBL/GenBank/DDBJ databases">
        <authorList>
            <person name="Sun Q."/>
            <person name="Zhou Y."/>
        </authorList>
    </citation>
    <scope>NUCLEOTIDE SEQUENCE</scope>
    <source>
        <strain evidence="3">CGMCC 1.15794</strain>
    </source>
</reference>
<feature type="transmembrane region" description="Helical" evidence="2">
    <location>
        <begin position="9"/>
        <end position="32"/>
    </location>
</feature>
<keyword evidence="2" id="KW-0812">Transmembrane</keyword>
<dbReference type="Proteomes" id="UP000657592">
    <property type="component" value="Unassembled WGS sequence"/>
</dbReference>
<comment type="caution">
    <text evidence="3">The sequence shown here is derived from an EMBL/GenBank/DDBJ whole genome shotgun (WGS) entry which is preliminary data.</text>
</comment>
<feature type="region of interest" description="Disordered" evidence="1">
    <location>
        <begin position="483"/>
        <end position="520"/>
    </location>
</feature>
<gene>
    <name evidence="3" type="ORF">GCM10010921_29180</name>
</gene>
<sequence>MDSRDRGSVLVPVIGIAAIVLVLALLVASLTVSSLRTTQSTRASVQASAAAEAGIAWGVANFHGGELCGNGIRSADLRDEDPAFVIEISFSTSATIEEAVASPEGWRSDTCPGAASGANFVRLTSTGFGGYGDSSRTVEAIYEYTSETTDPPRNPIFSGAIFAGTALNLEGGNLIRGDMAADVYVNITTGTTLKCQGSSAIDGSLMVTTGNLELQSCTVRGDVGAGGTVLVQNPSRVEGNVYSLANPGTSVTVSNGTTIGGTILARGGLKSQGRSDAAALDELVSQNVLTSGGRASARLNDLTVALPVAPTWPEMSMNSPDLAALGYDVVVLRSDQCRPANGNGLRELYEAHFGRSMKTVIDARACSKLDMEGSDLTLRLNADVIVLTPANVAMSRTVFESASGADHDLWFVHNDANREDAKPTCGHNGTFEIKDGARVRERISALIYSPCSIVQNNGSEWRGQLVGGNVTVQSGHSVLVSEDVGLGAGDGSDSGQSETSPETGTGGVLGNAPLVYRDVR</sequence>
<dbReference type="EMBL" id="BMJY01000021">
    <property type="protein sequence ID" value="GGH50428.1"/>
    <property type="molecule type" value="Genomic_DNA"/>
</dbReference>
<proteinExistence type="predicted"/>
<keyword evidence="4" id="KW-1185">Reference proteome</keyword>
<keyword evidence="2" id="KW-0472">Membrane</keyword>
<dbReference type="RefSeq" id="WP_188757132.1">
    <property type="nucleotide sequence ID" value="NZ_BMJY01000021.1"/>
</dbReference>
<name>A0A917MNA6_9MICO</name>
<evidence type="ECO:0000313" key="4">
    <source>
        <dbReference type="Proteomes" id="UP000657592"/>
    </source>
</evidence>
<evidence type="ECO:0000313" key="3">
    <source>
        <dbReference type="EMBL" id="GGH50428.1"/>
    </source>
</evidence>
<dbReference type="AlphaFoldDB" id="A0A917MNA6"/>
<evidence type="ECO:0000256" key="1">
    <source>
        <dbReference type="SAM" id="MobiDB-lite"/>
    </source>
</evidence>
<reference evidence="3" key="1">
    <citation type="journal article" date="2014" name="Int. J. Syst. Evol. Microbiol.">
        <title>Complete genome sequence of Corynebacterium casei LMG S-19264T (=DSM 44701T), isolated from a smear-ripened cheese.</title>
        <authorList>
            <consortium name="US DOE Joint Genome Institute (JGI-PGF)"/>
            <person name="Walter F."/>
            <person name="Albersmeier A."/>
            <person name="Kalinowski J."/>
            <person name="Ruckert C."/>
        </authorList>
    </citation>
    <scope>NUCLEOTIDE SEQUENCE</scope>
    <source>
        <strain evidence="3">CGMCC 1.15794</strain>
    </source>
</reference>